<dbReference type="InterPro" id="IPR038709">
    <property type="entry name" value="RpoN_core-bd_sf"/>
</dbReference>
<keyword evidence="4" id="KW-0548">Nucleotidyltransferase</keyword>
<evidence type="ECO:0000313" key="11">
    <source>
        <dbReference type="EMBL" id="GAA0589372.1"/>
    </source>
</evidence>
<evidence type="ECO:0000256" key="4">
    <source>
        <dbReference type="ARBA" id="ARBA00022695"/>
    </source>
</evidence>
<evidence type="ECO:0000256" key="1">
    <source>
        <dbReference type="ARBA" id="ARBA00008798"/>
    </source>
</evidence>
<dbReference type="Pfam" id="PF04963">
    <property type="entry name" value="Sigma54_CBD"/>
    <property type="match status" value="1"/>
</dbReference>
<dbReference type="PANTHER" id="PTHR32248">
    <property type="entry name" value="RNA POLYMERASE SIGMA-54 FACTOR"/>
    <property type="match status" value="1"/>
</dbReference>
<keyword evidence="8" id="KW-0804">Transcription</keyword>
<organism evidence="11 12">
    <name type="scientific">Virgibacillus siamensis</name>
    <dbReference type="NCBI Taxonomy" id="480071"/>
    <lineage>
        <taxon>Bacteria</taxon>
        <taxon>Bacillati</taxon>
        <taxon>Bacillota</taxon>
        <taxon>Bacilli</taxon>
        <taxon>Bacillales</taxon>
        <taxon>Bacillaceae</taxon>
        <taxon>Virgibacillus</taxon>
    </lineage>
</organism>
<dbReference type="InterPro" id="IPR007046">
    <property type="entry name" value="RNA_pol_sigma_54_core-bd"/>
</dbReference>
<proteinExistence type="inferred from homology"/>
<sequence length="424" mass="48639">MKQKLNLEQSLKMKMNQSLLQSINLLQYTGLEMIEYISQLSKENPLIEEVNYDYEIYNYQTSNASQTSIGEMNSKTLTMYEQLKSQLYTLEIPENLKAAVLFGIDSLDEDGYLDIDLSLWAEQCGLIIDDINKALTYIQALEPAGIGARSLKECILLQLGDSTSVAYQLLDGHMDLVAGEDVAEICSTFHITEEEAAQAMEQIKSCHPKPGQLLSDNRADYIIPEASIYEEGGTWNISFFKWNSPVIKVNQEYVDLKTDEKETAAFLKEKFNQVNWLKKAISYRSDTLERVISKIVEKQQFYFEHGAFMMQPLTLKEIAIELDLHISTVSRAITNKYVQTKHGVLPLKFFLQSGIRQQDGNQTSSFVIKRLILELMEHENKHKPLSDQKLKDRLQEEFGITVARRTIMKYREQLGIPSSTKRKE</sequence>
<evidence type="ECO:0000313" key="12">
    <source>
        <dbReference type="Proteomes" id="UP001500866"/>
    </source>
</evidence>
<evidence type="ECO:0000259" key="10">
    <source>
        <dbReference type="Pfam" id="PF04963"/>
    </source>
</evidence>
<evidence type="ECO:0000256" key="3">
    <source>
        <dbReference type="ARBA" id="ARBA00022679"/>
    </source>
</evidence>
<feature type="domain" description="RNA polymerase sigma factor 54 core-binding" evidence="10">
    <location>
        <begin position="71"/>
        <end position="253"/>
    </location>
</feature>
<keyword evidence="6" id="KW-0731">Sigma factor</keyword>
<dbReference type="PIRSF" id="PIRSF000774">
    <property type="entry name" value="RpoN"/>
    <property type="match status" value="1"/>
</dbReference>
<keyword evidence="3" id="KW-0808">Transferase</keyword>
<reference evidence="11 12" key="1">
    <citation type="journal article" date="2019" name="Int. J. Syst. Evol. Microbiol.">
        <title>The Global Catalogue of Microorganisms (GCM) 10K type strain sequencing project: providing services to taxonomists for standard genome sequencing and annotation.</title>
        <authorList>
            <consortium name="The Broad Institute Genomics Platform"/>
            <consortium name="The Broad Institute Genome Sequencing Center for Infectious Disease"/>
            <person name="Wu L."/>
            <person name="Ma J."/>
        </authorList>
    </citation>
    <scope>NUCLEOTIDE SEQUENCE [LARGE SCALE GENOMIC DNA]</scope>
    <source>
        <strain evidence="11 12">JCM 15395</strain>
    </source>
</reference>
<dbReference type="Gene3D" id="1.10.10.1330">
    <property type="entry name" value="RNA polymerase sigma-54 factor, core-binding domain"/>
    <property type="match status" value="1"/>
</dbReference>
<dbReference type="PANTHER" id="PTHR32248:SF4">
    <property type="entry name" value="RNA POLYMERASE SIGMA-54 FACTOR"/>
    <property type="match status" value="1"/>
</dbReference>
<keyword evidence="2" id="KW-0240">DNA-directed RNA polymerase</keyword>
<protein>
    <submittedName>
        <fullName evidence="11">RNA polymerase factor sigma-54</fullName>
    </submittedName>
</protein>
<evidence type="ECO:0000256" key="7">
    <source>
        <dbReference type="ARBA" id="ARBA00023125"/>
    </source>
</evidence>
<dbReference type="InterPro" id="IPR007634">
    <property type="entry name" value="RNA_pol_sigma_54_DNA-bd"/>
</dbReference>
<evidence type="ECO:0000256" key="5">
    <source>
        <dbReference type="ARBA" id="ARBA00023015"/>
    </source>
</evidence>
<evidence type="ECO:0000259" key="9">
    <source>
        <dbReference type="Pfam" id="PF04552"/>
    </source>
</evidence>
<dbReference type="Pfam" id="PF00309">
    <property type="entry name" value="Sigma54_AID"/>
    <property type="match status" value="1"/>
</dbReference>
<comment type="caution">
    <text evidence="11">The sequence shown here is derived from an EMBL/GenBank/DDBJ whole genome shotgun (WGS) entry which is preliminary data.</text>
</comment>
<evidence type="ECO:0000256" key="2">
    <source>
        <dbReference type="ARBA" id="ARBA00022478"/>
    </source>
</evidence>
<dbReference type="Gene3D" id="1.10.10.60">
    <property type="entry name" value="Homeodomain-like"/>
    <property type="match status" value="1"/>
</dbReference>
<keyword evidence="7" id="KW-0238">DNA-binding</keyword>
<evidence type="ECO:0000256" key="8">
    <source>
        <dbReference type="ARBA" id="ARBA00023163"/>
    </source>
</evidence>
<dbReference type="PRINTS" id="PR00045">
    <property type="entry name" value="SIGMA54FCT"/>
</dbReference>
<name>A0ABN1FEX2_9BACI</name>
<dbReference type="NCBIfam" id="TIGR02395">
    <property type="entry name" value="rpoN_sigma"/>
    <property type="match status" value="1"/>
</dbReference>
<gene>
    <name evidence="11" type="primary">rpoN</name>
    <name evidence="11" type="ORF">GCM10009001_01600</name>
</gene>
<dbReference type="RefSeq" id="WP_343809373.1">
    <property type="nucleotide sequence ID" value="NZ_BAAADS010000001.1"/>
</dbReference>
<keyword evidence="12" id="KW-1185">Reference proteome</keyword>
<dbReference type="PROSITE" id="PS00717">
    <property type="entry name" value="SIGMA54_1"/>
    <property type="match status" value="1"/>
</dbReference>
<accession>A0ABN1FEX2</accession>
<evidence type="ECO:0000256" key="6">
    <source>
        <dbReference type="ARBA" id="ARBA00023082"/>
    </source>
</evidence>
<comment type="similarity">
    <text evidence="1">Belongs to the sigma-54 factor family.</text>
</comment>
<keyword evidence="5" id="KW-0805">Transcription regulation</keyword>
<dbReference type="PROSITE" id="PS50044">
    <property type="entry name" value="SIGMA54_3"/>
    <property type="match status" value="1"/>
</dbReference>
<dbReference type="EMBL" id="BAAADS010000001">
    <property type="protein sequence ID" value="GAA0589372.1"/>
    <property type="molecule type" value="Genomic_DNA"/>
</dbReference>
<dbReference type="Pfam" id="PF04552">
    <property type="entry name" value="Sigma54_DBD"/>
    <property type="match status" value="1"/>
</dbReference>
<dbReference type="InterPro" id="IPR000394">
    <property type="entry name" value="RNA_pol_sigma_54"/>
</dbReference>
<dbReference type="Proteomes" id="UP001500866">
    <property type="component" value="Unassembled WGS sequence"/>
</dbReference>
<feature type="domain" description="RNA polymerase sigma factor 54 DNA-binding" evidence="9">
    <location>
        <begin position="265"/>
        <end position="423"/>
    </location>
</feature>